<evidence type="ECO:0000313" key="2">
    <source>
        <dbReference type="Proteomes" id="UP001172386"/>
    </source>
</evidence>
<dbReference type="Proteomes" id="UP001172386">
    <property type="component" value="Unassembled WGS sequence"/>
</dbReference>
<dbReference type="EMBL" id="JAPDRQ010000139">
    <property type="protein sequence ID" value="KAJ9653866.1"/>
    <property type="molecule type" value="Genomic_DNA"/>
</dbReference>
<feature type="non-terminal residue" evidence="1">
    <location>
        <position position="1"/>
    </location>
</feature>
<evidence type="ECO:0000313" key="1">
    <source>
        <dbReference type="EMBL" id="KAJ9653866.1"/>
    </source>
</evidence>
<keyword evidence="2" id="KW-1185">Reference proteome</keyword>
<reference evidence="1" key="1">
    <citation type="submission" date="2022-10" db="EMBL/GenBank/DDBJ databases">
        <title>Culturing micro-colonial fungi from biological soil crusts in the Mojave desert and describing Neophaeococcomyces mojavensis, and introducing the new genera and species Taxawa tesnikishii.</title>
        <authorList>
            <person name="Kurbessoian T."/>
            <person name="Stajich J.E."/>
        </authorList>
    </citation>
    <scope>NUCLEOTIDE SEQUENCE</scope>
    <source>
        <strain evidence="1">JES_112</strain>
    </source>
</reference>
<protein>
    <submittedName>
        <fullName evidence="1">Uncharacterized protein</fullName>
    </submittedName>
</protein>
<organism evidence="1 2">
    <name type="scientific">Neophaeococcomyces mojaviensis</name>
    <dbReference type="NCBI Taxonomy" id="3383035"/>
    <lineage>
        <taxon>Eukaryota</taxon>
        <taxon>Fungi</taxon>
        <taxon>Dikarya</taxon>
        <taxon>Ascomycota</taxon>
        <taxon>Pezizomycotina</taxon>
        <taxon>Eurotiomycetes</taxon>
        <taxon>Chaetothyriomycetidae</taxon>
        <taxon>Chaetothyriales</taxon>
        <taxon>Chaetothyriales incertae sedis</taxon>
        <taxon>Neophaeococcomyces</taxon>
    </lineage>
</organism>
<gene>
    <name evidence="1" type="ORF">H2198_007032</name>
</gene>
<sequence length="362" mass="41810">LRFQRADMFKDMAHMLSRKPRFQNLERLTLSIDKATGHSIDTNLFFELCMLPRLIRITVNGPIAPPDVRQKPMTDREFIDGAHPDSLVFAASNLEEINCTGELLHEDVLRFMLPRTPKLVKLSIPSMYIDNEAVSLSDSWKKKYTFPPSTIFSPARLGKLLKPVRGTLQYLKIRDFDRQTKHPDNTKLDLSRFKSLHTLEIAESYLFDTTDDSIGHATNVHQLLPRNIQSLRITLVRTRGLFYRWPSMLANYKEGSELWTTYWQTMSSGLEENTFGNLPCIFEIVDRKDNVFPNLKRLDLHELRPSDRRSVAISVGALEPDQPFRKYLDDKGVSITIWLRIPAAWGTPLPKVYDASPLFDLY</sequence>
<proteinExistence type="predicted"/>
<accession>A0ACC3A192</accession>
<name>A0ACC3A192_9EURO</name>
<comment type="caution">
    <text evidence="1">The sequence shown here is derived from an EMBL/GenBank/DDBJ whole genome shotgun (WGS) entry which is preliminary data.</text>
</comment>